<dbReference type="SMART" id="SM00899">
    <property type="entry name" value="FeoA"/>
    <property type="match status" value="1"/>
</dbReference>
<sequence>MTLSEEDYLKTIYHLSRNNQELIATNAIAGRMDTKASSVTDMLKKLAEKGLITYKKYQGAGLTEKGQVMAAKIVRRHRLWEVFLVEKLQFSWDEVHDIAEELEHIKSEKLIEKLDDFLNHPRFDPHGDPIPDKNGVIKSMVKVPIASASEGERGLVVGVKNSSSEFLQYLDKMQIALGMEISIIRREPFDNSVEISCQDRTFTISALTANNIYLKII</sequence>
<accession>A0A4S3M488</accession>
<dbReference type="InterPro" id="IPR008988">
    <property type="entry name" value="Transcriptional_repressor_C"/>
</dbReference>
<dbReference type="GO" id="GO:0003677">
    <property type="term" value="F:DNA binding"/>
    <property type="evidence" value="ECO:0007669"/>
    <property type="project" value="UniProtKB-KW"/>
</dbReference>
<dbReference type="SMART" id="SM00529">
    <property type="entry name" value="HTH_DTXR"/>
    <property type="match status" value="1"/>
</dbReference>
<comment type="subunit">
    <text evidence="3">Homodimer.</text>
</comment>
<keyword evidence="8" id="KW-0804">Transcription</keyword>
<comment type="caution">
    <text evidence="11">The sequence shown here is derived from an EMBL/GenBank/DDBJ whole genome shotgun (WGS) entry which is preliminary data.</text>
</comment>
<evidence type="ECO:0000256" key="2">
    <source>
        <dbReference type="ARBA" id="ARBA00007871"/>
    </source>
</evidence>
<dbReference type="PANTHER" id="PTHR33238">
    <property type="entry name" value="IRON (METAL) DEPENDENT REPRESSOR, DTXR FAMILY"/>
    <property type="match status" value="1"/>
</dbReference>
<dbReference type="Gene3D" id="1.10.60.10">
    <property type="entry name" value="Iron dependent repressor, metal binding and dimerisation domain"/>
    <property type="match status" value="1"/>
</dbReference>
<dbReference type="InterPro" id="IPR022687">
    <property type="entry name" value="HTH_DTXR"/>
</dbReference>
<evidence type="ECO:0000256" key="7">
    <source>
        <dbReference type="ARBA" id="ARBA00023125"/>
    </source>
</evidence>
<dbReference type="GO" id="GO:0046983">
    <property type="term" value="F:protein dimerization activity"/>
    <property type="evidence" value="ECO:0007669"/>
    <property type="project" value="InterPro"/>
</dbReference>
<dbReference type="OrthoDB" id="9791355at2"/>
<dbReference type="PROSITE" id="PS50944">
    <property type="entry name" value="HTH_DTXR"/>
    <property type="match status" value="1"/>
</dbReference>
<dbReference type="InterPro" id="IPR022689">
    <property type="entry name" value="Iron_dep_repressor"/>
</dbReference>
<evidence type="ECO:0000313" key="12">
    <source>
        <dbReference type="Proteomes" id="UP000305939"/>
    </source>
</evidence>
<comment type="function">
    <text evidence="9">In the presence of manganese, represses expression of mntH and mntS. Up-regulates expression of mntP.</text>
</comment>
<dbReference type="SUPFAM" id="SSF47979">
    <property type="entry name" value="Iron-dependent repressor protein, dimerization domain"/>
    <property type="match status" value="1"/>
</dbReference>
<dbReference type="Gene3D" id="2.30.30.90">
    <property type="match status" value="1"/>
</dbReference>
<dbReference type="InterPro" id="IPR038157">
    <property type="entry name" value="FeoA_core_dom"/>
</dbReference>
<evidence type="ECO:0000256" key="9">
    <source>
        <dbReference type="ARBA" id="ARBA00025185"/>
    </source>
</evidence>
<dbReference type="Pfam" id="PF04023">
    <property type="entry name" value="FeoA"/>
    <property type="match status" value="1"/>
</dbReference>
<dbReference type="PANTHER" id="PTHR33238:SF7">
    <property type="entry name" value="IRON-DEPENDENT TRANSCRIPTIONAL REGULATOR"/>
    <property type="match status" value="1"/>
</dbReference>
<feature type="domain" description="HTH dtxR-type" evidence="10">
    <location>
        <begin position="1"/>
        <end position="63"/>
    </location>
</feature>
<evidence type="ECO:0000256" key="1">
    <source>
        <dbReference type="ARBA" id="ARBA00004496"/>
    </source>
</evidence>
<organism evidence="11 12">
    <name type="scientific">Robertkochia marina</name>
    <dbReference type="NCBI Taxonomy" id="1227945"/>
    <lineage>
        <taxon>Bacteria</taxon>
        <taxon>Pseudomonadati</taxon>
        <taxon>Bacteroidota</taxon>
        <taxon>Flavobacteriia</taxon>
        <taxon>Flavobacteriales</taxon>
        <taxon>Flavobacteriaceae</taxon>
        <taxon>Robertkochia</taxon>
    </lineage>
</organism>
<evidence type="ECO:0000256" key="6">
    <source>
        <dbReference type="ARBA" id="ARBA00023015"/>
    </source>
</evidence>
<dbReference type="RefSeq" id="WP_136334611.1">
    <property type="nucleotide sequence ID" value="NZ_QXMP01000001.1"/>
</dbReference>
<dbReference type="Pfam" id="PF01325">
    <property type="entry name" value="Fe_dep_repress"/>
    <property type="match status" value="1"/>
</dbReference>
<comment type="subcellular location">
    <subcellularLocation>
        <location evidence="1">Cytoplasm</location>
    </subcellularLocation>
</comment>
<dbReference type="InterPro" id="IPR036390">
    <property type="entry name" value="WH_DNA-bd_sf"/>
</dbReference>
<dbReference type="EMBL" id="SSMC01000001">
    <property type="protein sequence ID" value="THD69121.1"/>
    <property type="molecule type" value="Genomic_DNA"/>
</dbReference>
<keyword evidence="6" id="KW-0805">Transcription regulation</keyword>
<evidence type="ECO:0000256" key="8">
    <source>
        <dbReference type="ARBA" id="ARBA00023163"/>
    </source>
</evidence>
<keyword evidence="12" id="KW-1185">Reference proteome</keyword>
<dbReference type="AlphaFoldDB" id="A0A4S3M488"/>
<keyword evidence="5" id="KW-0408">Iron</keyword>
<evidence type="ECO:0000256" key="4">
    <source>
        <dbReference type="ARBA" id="ARBA00022386"/>
    </source>
</evidence>
<dbReference type="InterPro" id="IPR036388">
    <property type="entry name" value="WH-like_DNA-bd_sf"/>
</dbReference>
<dbReference type="InterPro" id="IPR036421">
    <property type="entry name" value="Fe_dep_repressor_sf"/>
</dbReference>
<proteinExistence type="inferred from homology"/>
<dbReference type="Proteomes" id="UP000305939">
    <property type="component" value="Unassembled WGS sequence"/>
</dbReference>
<name>A0A4S3M488_9FLAO</name>
<dbReference type="InterPro" id="IPR050536">
    <property type="entry name" value="DtxR_MntR_Metal-Reg"/>
</dbReference>
<evidence type="ECO:0000259" key="10">
    <source>
        <dbReference type="PROSITE" id="PS50944"/>
    </source>
</evidence>
<evidence type="ECO:0000313" key="11">
    <source>
        <dbReference type="EMBL" id="THD69121.1"/>
    </source>
</evidence>
<dbReference type="Pfam" id="PF02742">
    <property type="entry name" value="Fe_dep_repr_C"/>
    <property type="match status" value="1"/>
</dbReference>
<dbReference type="GO" id="GO:0046914">
    <property type="term" value="F:transition metal ion binding"/>
    <property type="evidence" value="ECO:0007669"/>
    <property type="project" value="InterPro"/>
</dbReference>
<evidence type="ECO:0000256" key="3">
    <source>
        <dbReference type="ARBA" id="ARBA00011738"/>
    </source>
</evidence>
<gene>
    <name evidence="11" type="ORF">E7Z59_01970</name>
</gene>
<protein>
    <recommendedName>
        <fullName evidence="4">Transcriptional regulator MntR</fullName>
    </recommendedName>
</protein>
<dbReference type="SUPFAM" id="SSF50037">
    <property type="entry name" value="C-terminal domain of transcriptional repressors"/>
    <property type="match status" value="1"/>
</dbReference>
<dbReference type="Gene3D" id="1.10.10.10">
    <property type="entry name" value="Winged helix-like DNA-binding domain superfamily/Winged helix DNA-binding domain"/>
    <property type="match status" value="1"/>
</dbReference>
<reference evidence="11 12" key="1">
    <citation type="submission" date="2019-04" db="EMBL/GenBank/DDBJ databases">
        <title>Draft genome sequence of Robertkochia marina CC-AMO-30D.</title>
        <authorList>
            <person name="Hameed A."/>
            <person name="Lin S.-Y."/>
            <person name="Shahina M."/>
            <person name="Lai W.-A."/>
            <person name="Young C.-C."/>
        </authorList>
    </citation>
    <scope>NUCLEOTIDE SEQUENCE [LARGE SCALE GENOMIC DNA]</scope>
    <source>
        <strain evidence="11 12">CC-AMO-30D</strain>
    </source>
</reference>
<dbReference type="InterPro" id="IPR001367">
    <property type="entry name" value="Fe_dep_repressor"/>
</dbReference>
<dbReference type="GO" id="GO:0005737">
    <property type="term" value="C:cytoplasm"/>
    <property type="evidence" value="ECO:0007669"/>
    <property type="project" value="UniProtKB-SubCell"/>
</dbReference>
<keyword evidence="7" id="KW-0238">DNA-binding</keyword>
<comment type="similarity">
    <text evidence="2">Belongs to the DtxR/MntR family.</text>
</comment>
<dbReference type="InterPro" id="IPR007167">
    <property type="entry name" value="Fe-transptr_FeoA-like"/>
</dbReference>
<dbReference type="SUPFAM" id="SSF46785">
    <property type="entry name" value="Winged helix' DNA-binding domain"/>
    <property type="match status" value="1"/>
</dbReference>
<dbReference type="GO" id="GO:0003700">
    <property type="term" value="F:DNA-binding transcription factor activity"/>
    <property type="evidence" value="ECO:0007669"/>
    <property type="project" value="InterPro"/>
</dbReference>
<evidence type="ECO:0000256" key="5">
    <source>
        <dbReference type="ARBA" id="ARBA00023004"/>
    </source>
</evidence>